<dbReference type="PANTHER" id="PTHR36922:SF1">
    <property type="entry name" value="DUF1993 DOMAIN-CONTAINING PROTEIN"/>
    <property type="match status" value="1"/>
</dbReference>
<sequence>MFSYYQLTVPVYTRALTQLAHLLDKAADFALSKKVSDETMLGLRLAPDMLPLVKQIQIACDTAKFGVARLSGNTAPKHDDSEKTLAELKNRIAATLEFINSIPPDDFAQADSKIITLSYMPDKPMKADFYLQSFVAPNLYFHLTTAYALLRSNGVELGKNDYLGPIG</sequence>
<organism evidence="1">
    <name type="scientific">Chitinibacter mangrovi</name>
    <dbReference type="NCBI Taxonomy" id="3153927"/>
    <lineage>
        <taxon>Bacteria</taxon>
        <taxon>Pseudomonadati</taxon>
        <taxon>Pseudomonadota</taxon>
        <taxon>Betaproteobacteria</taxon>
        <taxon>Neisseriales</taxon>
        <taxon>Chitinibacteraceae</taxon>
        <taxon>Chitinibacter</taxon>
    </lineage>
</organism>
<dbReference type="PANTHER" id="PTHR36922">
    <property type="entry name" value="BLL2446 PROTEIN"/>
    <property type="match status" value="1"/>
</dbReference>
<proteinExistence type="predicted"/>
<dbReference type="RefSeq" id="WP_157314839.1">
    <property type="nucleotide sequence ID" value="NZ_CP157355.1"/>
</dbReference>
<protein>
    <submittedName>
        <fullName evidence="1">DUF1993 domain-containing protein</fullName>
    </submittedName>
</protein>
<dbReference type="Gene3D" id="1.20.120.450">
    <property type="entry name" value="dinb family like domain"/>
    <property type="match status" value="1"/>
</dbReference>
<dbReference type="Pfam" id="PF09351">
    <property type="entry name" value="DUF1993"/>
    <property type="match status" value="1"/>
</dbReference>
<name>A0AAU7FC06_9NEIS</name>
<accession>A0AAU7FC06</accession>
<evidence type="ECO:0000313" key="1">
    <source>
        <dbReference type="EMBL" id="XBM02285.1"/>
    </source>
</evidence>
<dbReference type="SUPFAM" id="SSF109854">
    <property type="entry name" value="DinB/YfiT-like putative metalloenzymes"/>
    <property type="match status" value="1"/>
</dbReference>
<dbReference type="InterPro" id="IPR018531">
    <property type="entry name" value="DUF1993"/>
</dbReference>
<reference evidence="1" key="1">
    <citation type="submission" date="2024-05" db="EMBL/GenBank/DDBJ databases">
        <authorList>
            <person name="Yang L."/>
            <person name="Pan L."/>
        </authorList>
    </citation>
    <scope>NUCLEOTIDE SEQUENCE</scope>
    <source>
        <strain evidence="1">FCG-7</strain>
    </source>
</reference>
<dbReference type="AlphaFoldDB" id="A0AAU7FC06"/>
<dbReference type="InterPro" id="IPR034660">
    <property type="entry name" value="DinB/YfiT-like"/>
</dbReference>
<gene>
    <name evidence="1" type="ORF">ABHF33_08465</name>
</gene>
<dbReference type="EMBL" id="CP157355">
    <property type="protein sequence ID" value="XBM02285.1"/>
    <property type="molecule type" value="Genomic_DNA"/>
</dbReference>
<dbReference type="KEGG" id="cmav:ABHF33_08465"/>